<dbReference type="SUPFAM" id="SSF51366">
    <property type="entry name" value="Ribulose-phoshate binding barrel"/>
    <property type="match status" value="1"/>
</dbReference>
<keyword evidence="3 5" id="KW-0368">Histidine biosynthesis</keyword>
<proteinExistence type="inferred from homology"/>
<dbReference type="GO" id="GO:0000162">
    <property type="term" value="P:L-tryptophan biosynthetic process"/>
    <property type="evidence" value="ECO:0007669"/>
    <property type="project" value="TreeGrafter"/>
</dbReference>
<dbReference type="OrthoDB" id="9807749at2"/>
<accession>A0A143PW52</accession>
<dbReference type="InterPro" id="IPR013785">
    <property type="entry name" value="Aldolase_TIM"/>
</dbReference>
<evidence type="ECO:0000313" key="6">
    <source>
        <dbReference type="EMBL" id="AMY12812.1"/>
    </source>
</evidence>
<keyword evidence="7" id="KW-1185">Reference proteome</keyword>
<keyword evidence="6" id="KW-0413">Isomerase</keyword>
<dbReference type="GO" id="GO:0003949">
    <property type="term" value="F:1-(5-phosphoribosyl)-5-[(5-phosphoribosylamino)methylideneamino]imidazole-4-carboxamide isomerase activity"/>
    <property type="evidence" value="ECO:0007669"/>
    <property type="project" value="UniProtKB-EC"/>
</dbReference>
<gene>
    <name evidence="6" type="primary">hisA</name>
    <name evidence="6" type="ORF">LuPra_06094</name>
</gene>
<evidence type="ECO:0000256" key="2">
    <source>
        <dbReference type="ARBA" id="ARBA00022605"/>
    </source>
</evidence>
<evidence type="ECO:0000256" key="1">
    <source>
        <dbReference type="ARBA" id="ARBA00009667"/>
    </source>
</evidence>
<organism evidence="6 7">
    <name type="scientific">Luteitalea pratensis</name>
    <dbReference type="NCBI Taxonomy" id="1855912"/>
    <lineage>
        <taxon>Bacteria</taxon>
        <taxon>Pseudomonadati</taxon>
        <taxon>Acidobacteriota</taxon>
        <taxon>Vicinamibacteria</taxon>
        <taxon>Vicinamibacterales</taxon>
        <taxon>Vicinamibacteraceae</taxon>
        <taxon>Luteitalea</taxon>
    </lineage>
</organism>
<dbReference type="KEGG" id="abac:LuPra_06094"/>
<dbReference type="PANTHER" id="PTHR43090">
    <property type="entry name" value="1-(5-PHOSPHORIBOSYL)-5-[(5-PHOSPHORIBOSYLAMINO)METHYLIDENEAMINO] IMIDAZOLE-4-CARBOXAMIDE ISOMERASE"/>
    <property type="match status" value="1"/>
</dbReference>
<comment type="pathway">
    <text evidence="4">Amino-acid biosynthesis.</text>
</comment>
<dbReference type="Proteomes" id="UP000076079">
    <property type="component" value="Chromosome"/>
</dbReference>
<dbReference type="GO" id="GO:0000105">
    <property type="term" value="P:L-histidine biosynthetic process"/>
    <property type="evidence" value="ECO:0007669"/>
    <property type="project" value="UniProtKB-KW"/>
</dbReference>
<evidence type="ECO:0000256" key="3">
    <source>
        <dbReference type="ARBA" id="ARBA00023102"/>
    </source>
</evidence>
<dbReference type="STRING" id="1855912.LuPra_06094"/>
<reference evidence="7" key="2">
    <citation type="submission" date="2016-04" db="EMBL/GenBank/DDBJ databases">
        <title>First Complete Genome Sequence of a Subdivision 6 Acidobacterium.</title>
        <authorList>
            <person name="Huang S."/>
            <person name="Vieira S."/>
            <person name="Bunk B."/>
            <person name="Riedel T."/>
            <person name="Sproeer C."/>
            <person name="Overmann J."/>
        </authorList>
    </citation>
    <scope>NUCLEOTIDE SEQUENCE [LARGE SCALE GENOMIC DNA]</scope>
    <source>
        <strain evidence="7">DSM 100886 HEG_-6_39</strain>
    </source>
</reference>
<dbReference type="GO" id="GO:0005737">
    <property type="term" value="C:cytoplasm"/>
    <property type="evidence" value="ECO:0007669"/>
    <property type="project" value="TreeGrafter"/>
</dbReference>
<dbReference type="EMBL" id="CP015136">
    <property type="protein sequence ID" value="AMY12812.1"/>
    <property type="molecule type" value="Genomic_DNA"/>
</dbReference>
<sequence>MLIPAIDLRDGQVVQLVQGKRLALATDDWQSWVDRFRPFPKVQLIDLDAAMERGANEPLLRKICAEKACRVGGGIRSIERAQHVLSLGATHVIVSSALFKGGHLDLEFAARLADSLGRARVIAAVDSSQGVVTIRGWQEATRVTAVEAARALEPFCDELLYTNVDTEGLMQGIPMDAVRAVREATSRRVVAAGGITTQQEIDELDAMGVDAVVGMAIYTGRLALRQP</sequence>
<dbReference type="InterPro" id="IPR044524">
    <property type="entry name" value="Isoase_HisA-like"/>
</dbReference>
<dbReference type="InterPro" id="IPR011060">
    <property type="entry name" value="RibuloseP-bd_barrel"/>
</dbReference>
<evidence type="ECO:0000313" key="7">
    <source>
        <dbReference type="Proteomes" id="UP000076079"/>
    </source>
</evidence>
<dbReference type="PANTHER" id="PTHR43090:SF2">
    <property type="entry name" value="1-(5-PHOSPHORIBOSYL)-5-[(5-PHOSPHORIBOSYLAMINO)METHYLIDENEAMINO] IMIDAZOLE-4-CARBOXAMIDE ISOMERASE"/>
    <property type="match status" value="1"/>
</dbReference>
<name>A0A143PW52_LUTPR</name>
<dbReference type="EC" id="5.3.1.16" evidence="6"/>
<reference evidence="6 7" key="1">
    <citation type="journal article" date="2016" name="Genome Announc.">
        <title>First Complete Genome Sequence of a Subdivision 6 Acidobacterium Strain.</title>
        <authorList>
            <person name="Huang S."/>
            <person name="Vieira S."/>
            <person name="Bunk B."/>
            <person name="Riedel T."/>
            <person name="Sproer C."/>
            <person name="Overmann J."/>
        </authorList>
    </citation>
    <scope>NUCLEOTIDE SEQUENCE [LARGE SCALE GENOMIC DNA]</scope>
    <source>
        <strain evidence="7">DSM 100886 HEG_-6_39</strain>
    </source>
</reference>
<keyword evidence="2 5" id="KW-0028">Amino-acid biosynthesis</keyword>
<evidence type="ECO:0000256" key="5">
    <source>
        <dbReference type="RuleBase" id="RU003657"/>
    </source>
</evidence>
<dbReference type="Pfam" id="PF00977">
    <property type="entry name" value="His_biosynth"/>
    <property type="match status" value="1"/>
</dbReference>
<dbReference type="Gene3D" id="3.20.20.70">
    <property type="entry name" value="Aldolase class I"/>
    <property type="match status" value="1"/>
</dbReference>
<evidence type="ECO:0000256" key="4">
    <source>
        <dbReference type="ARBA" id="ARBA00029440"/>
    </source>
</evidence>
<dbReference type="RefSeq" id="WP_110174233.1">
    <property type="nucleotide sequence ID" value="NZ_CP015136.1"/>
</dbReference>
<dbReference type="AlphaFoldDB" id="A0A143PW52"/>
<comment type="similarity">
    <text evidence="1 5">Belongs to the HisA/HisF family.</text>
</comment>
<protein>
    <submittedName>
        <fullName evidence="6">1-(5-phosphoribosyl)-5-[(5-phosphoribosylamino)methylideneamino] imidazole-4-carboxamide isomerase</fullName>
        <ecNumber evidence="6">5.3.1.16</ecNumber>
    </submittedName>
</protein>
<dbReference type="InterPro" id="IPR006062">
    <property type="entry name" value="His_biosynth"/>
</dbReference>